<dbReference type="AlphaFoldDB" id="A0A2K3E351"/>
<feature type="region of interest" description="Disordered" evidence="1">
    <location>
        <begin position="158"/>
        <end position="177"/>
    </location>
</feature>
<dbReference type="EMBL" id="CM008963">
    <property type="protein sequence ID" value="PNW87211.1"/>
    <property type="molecule type" value="Genomic_DNA"/>
</dbReference>
<feature type="region of interest" description="Disordered" evidence="1">
    <location>
        <begin position="1"/>
        <end position="78"/>
    </location>
</feature>
<proteinExistence type="predicted"/>
<feature type="compositionally biased region" description="Gly residues" evidence="1">
    <location>
        <begin position="1118"/>
        <end position="1133"/>
    </location>
</feature>
<dbReference type="PROSITE" id="PS51841">
    <property type="entry name" value="LTD"/>
    <property type="match status" value="1"/>
</dbReference>
<evidence type="ECO:0000256" key="1">
    <source>
        <dbReference type="SAM" id="MobiDB-lite"/>
    </source>
</evidence>
<dbReference type="STRING" id="3055.A0A2K3E351"/>
<dbReference type="OrthoDB" id="544728at2759"/>
<reference evidence="3 4" key="1">
    <citation type="journal article" date="2007" name="Science">
        <title>The Chlamydomonas genome reveals the evolution of key animal and plant functions.</title>
        <authorList>
            <person name="Merchant S.S."/>
            <person name="Prochnik S.E."/>
            <person name="Vallon O."/>
            <person name="Harris E.H."/>
            <person name="Karpowicz S.J."/>
            <person name="Witman G.B."/>
            <person name="Terry A."/>
            <person name="Salamov A."/>
            <person name="Fritz-Laylin L.K."/>
            <person name="Marechal-Drouard L."/>
            <person name="Marshall W.F."/>
            <person name="Qu L.H."/>
            <person name="Nelson D.R."/>
            <person name="Sanderfoot A.A."/>
            <person name="Spalding M.H."/>
            <person name="Kapitonov V.V."/>
            <person name="Ren Q."/>
            <person name="Ferris P."/>
            <person name="Lindquist E."/>
            <person name="Shapiro H."/>
            <person name="Lucas S.M."/>
            <person name="Grimwood J."/>
            <person name="Schmutz J."/>
            <person name="Cardol P."/>
            <person name="Cerutti H."/>
            <person name="Chanfreau G."/>
            <person name="Chen C.L."/>
            <person name="Cognat V."/>
            <person name="Croft M.T."/>
            <person name="Dent R."/>
            <person name="Dutcher S."/>
            <person name="Fernandez E."/>
            <person name="Fukuzawa H."/>
            <person name="Gonzalez-Ballester D."/>
            <person name="Gonzalez-Halphen D."/>
            <person name="Hallmann A."/>
            <person name="Hanikenne M."/>
            <person name="Hippler M."/>
            <person name="Inwood W."/>
            <person name="Jabbari K."/>
            <person name="Kalanon M."/>
            <person name="Kuras R."/>
            <person name="Lefebvre P.A."/>
            <person name="Lemaire S.D."/>
            <person name="Lobanov A.V."/>
            <person name="Lohr M."/>
            <person name="Manuell A."/>
            <person name="Meier I."/>
            <person name="Mets L."/>
            <person name="Mittag M."/>
            <person name="Mittelmeier T."/>
            <person name="Moroney J.V."/>
            <person name="Moseley J."/>
            <person name="Napoli C."/>
            <person name="Nedelcu A.M."/>
            <person name="Niyogi K."/>
            <person name="Novoselov S.V."/>
            <person name="Paulsen I.T."/>
            <person name="Pazour G."/>
            <person name="Purton S."/>
            <person name="Ral J.P."/>
            <person name="Riano-Pachon D.M."/>
            <person name="Riekhof W."/>
            <person name="Rymarquis L."/>
            <person name="Schroda M."/>
            <person name="Stern D."/>
            <person name="Umen J."/>
            <person name="Willows R."/>
            <person name="Wilson N."/>
            <person name="Zimmer S.L."/>
            <person name="Allmer J."/>
            <person name="Balk J."/>
            <person name="Bisova K."/>
            <person name="Chen C.J."/>
            <person name="Elias M."/>
            <person name="Gendler K."/>
            <person name="Hauser C."/>
            <person name="Lamb M.R."/>
            <person name="Ledford H."/>
            <person name="Long J.C."/>
            <person name="Minagawa J."/>
            <person name="Page M.D."/>
            <person name="Pan J."/>
            <person name="Pootakham W."/>
            <person name="Roje S."/>
            <person name="Rose A."/>
            <person name="Stahlberg E."/>
            <person name="Terauchi A.M."/>
            <person name="Yang P."/>
            <person name="Ball S."/>
            <person name="Bowler C."/>
            <person name="Dieckmann C.L."/>
            <person name="Gladyshev V.N."/>
            <person name="Green P."/>
            <person name="Jorgensen R."/>
            <person name="Mayfield S."/>
            <person name="Mueller-Roeber B."/>
            <person name="Rajamani S."/>
            <person name="Sayre R.T."/>
            <person name="Brokstein P."/>
            <person name="Dubchak I."/>
            <person name="Goodstein D."/>
            <person name="Hornick L."/>
            <person name="Huang Y.W."/>
            <person name="Jhaveri J."/>
            <person name="Luo Y."/>
            <person name="Martinez D."/>
            <person name="Ngau W.C."/>
            <person name="Otillar B."/>
            <person name="Poliakov A."/>
            <person name="Porter A."/>
            <person name="Szajkowski L."/>
            <person name="Werner G."/>
            <person name="Zhou K."/>
            <person name="Grigoriev I.V."/>
            <person name="Rokhsar D.S."/>
            <person name="Grossman A.R."/>
        </authorList>
    </citation>
    <scope>NUCLEOTIDE SEQUENCE [LARGE SCALE GENOMIC DNA]</scope>
    <source>
        <strain evidence="4">CC-503</strain>
    </source>
</reference>
<dbReference type="Proteomes" id="UP000006906">
    <property type="component" value="Chromosome 2"/>
</dbReference>
<sequence length="1157" mass="120034">MASPHDPACRQRAATQRAAPPLQDTPASSSQTPQAQALPRSRGRRPARPRGTAGPTTADWLQRQHRGGSSGSSSSSSSALLGAASAAAVVCSLLLLAGTLPALCQQEPAPAPQPPTPSSATSGSPAPAPAPAPGPPGPGSEVYISEVMASNQGALQLPAAASSTGGGGGGGGGSSPDWLELHNRGAGAVALEGWELRLLDHDEEDGNDSSRSSNTWTFPPDTSIAPNAYLVIYASGKNVSAGNATAGSAAAPASLHASFKLPAAGGVGVQLLGPGGVVVERVQLPRQYANVSFGVPAAADGVKRDAATAAPLTYLSAATPGADNAAPLAIGPIITSVSRPTGPDRPPAGADLLVNITLRPNLNPVDGAGVSLVYVVNWGQEQELAAAQEGPAGADGELLYTAAIPAAAFKAGDMVRWRARAADTAGYRSALPRPPPSAGTAAAEEWPPAMAAAALGQAQGGEGQEQEPHYYGTAIAVLEDQVITPDVPILEWFSPNAEAATSVDGALGQVLVYGGTLHDNVAARRRGVTALSWPKPKLKFILPSRDFRYSDTAPEVSEFGLQSFWYELGERSYMKEPLALQFMREAGVIAPTSFHVHVRLNGQFYGLFAFVEVLDDTYLQRHGLPPSGPLFKSVSGELSNLRWDLPLKEYPSFWEKENRDKVAADWDALRNFSRGLAGGGPEPRSEFVVQSVNLPSMINNMAAQTLVNNMDRCTKNFFMYLHPHTREWYMLPWDMDGSFGQDNGLGGKPDLDNYCVLACEQWNSPLYCDSEHPQDLSRVTPWGTVAVKLNDNSYQGAAVRKPSNPAGRRSRALLQQEAGAAAPEGEAAGAGAAASGSDSSSSGSSSSLEARRARRRAEDTAANINKSPMYAAGPTITKFPPPRGWDNPDRVTLTQTSPNGPAGTYNHLYDAILDTNATRAMYLRRLRTLADTFLASGRIAQMANATYTRIKPLADLDAKKWSSGISVDRGYQQITTEFLPIRTDQLLGSLYGPTGRRPLLPTSQKPEQVAVAVEPLLGEAAPPAPAVTVRLRNKGTEAVDLSGWQLRPAAAAAAGANLTLPAGTVVAPSSSVVATTDLATARELQRRAGAAAPAGGAAAAGAAAEPYVELSTSAQGSGKAGGSAPGSGGGGAGKWELVDPSGAVAGAGGGVAMQTKK</sequence>
<protein>
    <recommendedName>
        <fullName evidence="2">LTD domain-containing protein</fullName>
    </recommendedName>
</protein>
<dbReference type="Pfam" id="PF08757">
    <property type="entry name" value="CotH"/>
    <property type="match status" value="1"/>
</dbReference>
<dbReference type="RefSeq" id="XP_042927555.1">
    <property type="nucleotide sequence ID" value="XM_043059921.1"/>
</dbReference>
<dbReference type="PANTHER" id="PTHR40050">
    <property type="entry name" value="INNER SPORE COAT PROTEIN H"/>
    <property type="match status" value="1"/>
</dbReference>
<name>A0A2K3E351_CHLRE</name>
<feature type="domain" description="LTD" evidence="2">
    <location>
        <begin position="124"/>
        <end position="286"/>
    </location>
</feature>
<feature type="compositionally biased region" description="Low complexity" evidence="1">
    <location>
        <begin position="817"/>
        <end position="848"/>
    </location>
</feature>
<dbReference type="KEGG" id="cre:CHLRE_02g113500v5"/>
<dbReference type="SUPFAM" id="SSF74853">
    <property type="entry name" value="Lamin A/C globular tail domain"/>
    <property type="match status" value="2"/>
</dbReference>
<evidence type="ECO:0000313" key="4">
    <source>
        <dbReference type="Proteomes" id="UP000006906"/>
    </source>
</evidence>
<feature type="compositionally biased region" description="Low complexity" evidence="1">
    <location>
        <begin position="10"/>
        <end position="22"/>
    </location>
</feature>
<organism evidence="3 4">
    <name type="scientific">Chlamydomonas reinhardtii</name>
    <name type="common">Chlamydomonas smithii</name>
    <dbReference type="NCBI Taxonomy" id="3055"/>
    <lineage>
        <taxon>Eukaryota</taxon>
        <taxon>Viridiplantae</taxon>
        <taxon>Chlorophyta</taxon>
        <taxon>core chlorophytes</taxon>
        <taxon>Chlorophyceae</taxon>
        <taxon>CS clade</taxon>
        <taxon>Chlamydomonadales</taxon>
        <taxon>Chlamydomonadaceae</taxon>
        <taxon>Chlamydomonas</taxon>
    </lineage>
</organism>
<feature type="compositionally biased region" description="Polar residues" evidence="1">
    <location>
        <begin position="25"/>
        <end position="35"/>
    </location>
</feature>
<dbReference type="InterPro" id="IPR014867">
    <property type="entry name" value="Spore_coat_CotH_CotH2/3/7"/>
</dbReference>
<dbReference type="InterPro" id="IPR001322">
    <property type="entry name" value="Lamin_tail_dom"/>
</dbReference>
<gene>
    <name evidence="3" type="ORF">CHLRE_02g113500v5</name>
</gene>
<dbReference type="PaxDb" id="3055-EDP07369"/>
<feature type="compositionally biased region" description="Gly residues" evidence="1">
    <location>
        <begin position="164"/>
        <end position="174"/>
    </location>
</feature>
<evidence type="ECO:0000259" key="2">
    <source>
        <dbReference type="PROSITE" id="PS51841"/>
    </source>
</evidence>
<dbReference type="PANTHER" id="PTHR40050:SF1">
    <property type="entry name" value="INNER SPORE COAT PROTEIN H"/>
    <property type="match status" value="1"/>
</dbReference>
<dbReference type="Gramene" id="PNW87211">
    <property type="protein sequence ID" value="PNW87211"/>
    <property type="gene ID" value="CHLRE_02g113500v5"/>
</dbReference>
<keyword evidence="4" id="KW-1185">Reference proteome</keyword>
<feature type="region of interest" description="Disordered" evidence="1">
    <location>
        <begin position="1113"/>
        <end position="1157"/>
    </location>
</feature>
<dbReference type="InterPro" id="IPR036415">
    <property type="entry name" value="Lamin_tail_dom_sf"/>
</dbReference>
<evidence type="ECO:0000313" key="3">
    <source>
        <dbReference type="EMBL" id="PNW87211.1"/>
    </source>
</evidence>
<feature type="region of interest" description="Disordered" evidence="1">
    <location>
        <begin position="817"/>
        <end position="889"/>
    </location>
</feature>
<feature type="compositionally biased region" description="Low complexity" evidence="1">
    <location>
        <begin position="49"/>
        <end position="58"/>
    </location>
</feature>
<dbReference type="Pfam" id="PF00932">
    <property type="entry name" value="LTD"/>
    <property type="match status" value="1"/>
</dbReference>
<feature type="region of interest" description="Disordered" evidence="1">
    <location>
        <begin position="107"/>
        <end position="142"/>
    </location>
</feature>
<feature type="compositionally biased region" description="Pro residues" evidence="1">
    <location>
        <begin position="126"/>
        <end position="138"/>
    </location>
</feature>
<dbReference type="GeneID" id="5725225"/>
<accession>A0A2K3E351</accession>
<dbReference type="Gene3D" id="2.60.40.1260">
    <property type="entry name" value="Lamin Tail domain"/>
    <property type="match status" value="1"/>
</dbReference>
<dbReference type="InParanoid" id="A0A2K3E351"/>